<dbReference type="InterPro" id="IPR027417">
    <property type="entry name" value="P-loop_NTPase"/>
</dbReference>
<keyword evidence="2" id="KW-0378">Hydrolase</keyword>
<accession>A0A6C0ACH4</accession>
<evidence type="ECO:0000256" key="2">
    <source>
        <dbReference type="ARBA" id="ARBA00022801"/>
    </source>
</evidence>
<dbReference type="PRINTS" id="PR00379">
    <property type="entry name" value="INTEIN"/>
</dbReference>
<dbReference type="Gene3D" id="3.40.50.300">
    <property type="entry name" value="P-loop containing nucleotide triphosphate hydrolases"/>
    <property type="match status" value="2"/>
</dbReference>
<dbReference type="GO" id="GO:0004386">
    <property type="term" value="F:helicase activity"/>
    <property type="evidence" value="ECO:0007669"/>
    <property type="project" value="UniProtKB-KW"/>
</dbReference>
<dbReference type="CDD" id="cd18785">
    <property type="entry name" value="SF2_C"/>
    <property type="match status" value="1"/>
</dbReference>
<keyword evidence="5" id="KW-0067">ATP-binding</keyword>
<dbReference type="EMBL" id="MN740547">
    <property type="protein sequence ID" value="QHS77408.1"/>
    <property type="molecule type" value="Genomic_DNA"/>
</dbReference>
<dbReference type="Pfam" id="PF14890">
    <property type="entry name" value="Intein_splicing"/>
    <property type="match status" value="1"/>
</dbReference>
<dbReference type="InterPro" id="IPR006935">
    <property type="entry name" value="Helicase/UvrB_N"/>
</dbReference>
<evidence type="ECO:0000256" key="1">
    <source>
        <dbReference type="ARBA" id="ARBA00022741"/>
    </source>
</evidence>
<dbReference type="InterPro" id="IPR001650">
    <property type="entry name" value="Helicase_C-like"/>
</dbReference>
<dbReference type="InterPro" id="IPR036844">
    <property type="entry name" value="Hint_dom_sf"/>
</dbReference>
<keyword evidence="6" id="KW-0651">Protein splicing</keyword>
<dbReference type="AlphaFoldDB" id="A0A6C0ACH4"/>
<proteinExistence type="predicted"/>
<dbReference type="GO" id="GO:0016539">
    <property type="term" value="P:intein-mediated protein splicing"/>
    <property type="evidence" value="ECO:0007669"/>
    <property type="project" value="InterPro"/>
</dbReference>
<dbReference type="InterPro" id="IPR003586">
    <property type="entry name" value="Hint_dom_C"/>
</dbReference>
<dbReference type="InterPro" id="IPR006141">
    <property type="entry name" value="Intein_N"/>
</dbReference>
<feature type="domain" description="Helicase ATP-binding" evidence="8">
    <location>
        <begin position="108"/>
        <end position="211"/>
    </location>
</feature>
<dbReference type="InterPro" id="IPR006142">
    <property type="entry name" value="INTEIN"/>
</dbReference>
<dbReference type="NCBIfam" id="TIGR01443">
    <property type="entry name" value="intein_Cterm"/>
    <property type="match status" value="1"/>
</dbReference>
<keyword evidence="3" id="KW-0347">Helicase</keyword>
<sequence>MKDIQKKLSHKVLTKRGYILNKKNLTQEELKKIKKDLIVSPKVMDYGEPVKPFEVYKEDKDFICVPRFYGVDNYGKEKRKVELKGELVNFKFNGEPRDIQKPVINKTIDVLKDRGGGILKLYCGFGKTVVAIYIASQLKVKTLILVHKTSLQNQWYDRIKSFTNAKVGLIRQNKIDVEGKDIVVGMLQSIAMKDYDLGIFKDFGLVVCDECFTYDTKIKVKENGSEKILKIGDVYSLMQYSNKIFNKIGKQPIILEALSFNENTHELEYKSITNVNKNYKPIIKLIFNNKTYNCTSDHKFLTIYGYHPAYSLQNKPIISQNGLKFLNSTGLQIFYGLYLLGSIKIIKLNLTGGFFKIDFTNSKNGCFNSGDSTDYNREYKNWILKLFETENSQAKTCISNVIYFEDYNHIIKENELNRDDIINNLDIVGLSFVLHTTLIDYNIGAKTNDKLSEVYLNFLTHQQANIFSNRLTLNNVNNRFVVDKFNNHKIVFDMDTKKNSTEIIAPYFPQNRIHIFDDTIDTSKINCHKFNPFENYKVEFVKKIVNVNVPRHVFDITVKDNHNFVLDNGVIVHNCHHFASRVFSQALYKVGSNSMLGLSATPYRNDGLTKILNWYIGDIIFNMERKGDKRVIVKFIESYYEDKKYVEKKRWMKGAGVKPNVPIMVNDIVQVKKRNRFMVDCLINIINQPDRKILVLSDRIAHLESLKKMLDEDIKQLEQNEELEKDEVTTSLYIGRMKTYELEDAQKADIIFASFAIASEGLDIPDLNALILATSKSDVIQCVGRILRKQLKEGDMPPIIIDIADQYSVFERQGNKRKEYYQKKKYTIDNYFCYDGKLTSKVDFIDKTCNEDYAELFREDMSESDEVVPVLKDALNDGLID</sequence>
<evidence type="ECO:0000313" key="9">
    <source>
        <dbReference type="EMBL" id="QHS77408.1"/>
    </source>
</evidence>
<evidence type="ECO:0000259" key="8">
    <source>
        <dbReference type="PROSITE" id="PS51192"/>
    </source>
</evidence>
<keyword evidence="7" id="KW-0175">Coiled coil</keyword>
<evidence type="ECO:0000256" key="5">
    <source>
        <dbReference type="ARBA" id="ARBA00022840"/>
    </source>
</evidence>
<dbReference type="PROSITE" id="PS50818">
    <property type="entry name" value="INTEIN_C_TER"/>
    <property type="match status" value="1"/>
</dbReference>
<dbReference type="NCBIfam" id="TIGR01445">
    <property type="entry name" value="intein_Nterm"/>
    <property type="match status" value="1"/>
</dbReference>
<dbReference type="Gene3D" id="2.170.16.10">
    <property type="entry name" value="Hedgehog/Intein (Hint) domain"/>
    <property type="match status" value="1"/>
</dbReference>
<dbReference type="PANTHER" id="PTHR11274">
    <property type="entry name" value="RAD25/XP-B DNA REPAIR HELICASE"/>
    <property type="match status" value="1"/>
</dbReference>
<name>A0A6C0ACH4_9ZZZZ</name>
<dbReference type="InterPro" id="IPR030934">
    <property type="entry name" value="Intein_C"/>
</dbReference>
<evidence type="ECO:0000256" key="3">
    <source>
        <dbReference type="ARBA" id="ARBA00022806"/>
    </source>
</evidence>
<reference evidence="9" key="1">
    <citation type="journal article" date="2020" name="Nature">
        <title>Giant virus diversity and host interactions through global metagenomics.</title>
        <authorList>
            <person name="Schulz F."/>
            <person name="Roux S."/>
            <person name="Paez-Espino D."/>
            <person name="Jungbluth S."/>
            <person name="Walsh D.A."/>
            <person name="Denef V.J."/>
            <person name="McMahon K.D."/>
            <person name="Konstantinidis K.T."/>
            <person name="Eloe-Fadrosh E.A."/>
            <person name="Kyrpides N.C."/>
            <person name="Woyke T."/>
        </authorList>
    </citation>
    <scope>NUCLEOTIDE SEQUENCE</scope>
    <source>
        <strain evidence="9">GVMAG-S-1004661-13</strain>
    </source>
</reference>
<dbReference type="GO" id="GO:0016787">
    <property type="term" value="F:hydrolase activity"/>
    <property type="evidence" value="ECO:0007669"/>
    <property type="project" value="UniProtKB-KW"/>
</dbReference>
<dbReference type="SUPFAM" id="SSF52540">
    <property type="entry name" value="P-loop containing nucleoside triphosphate hydrolases"/>
    <property type="match status" value="2"/>
</dbReference>
<dbReference type="SMART" id="SM00487">
    <property type="entry name" value="DEXDc"/>
    <property type="match status" value="1"/>
</dbReference>
<dbReference type="InterPro" id="IPR014001">
    <property type="entry name" value="Helicase_ATP-bd"/>
</dbReference>
<dbReference type="SMART" id="SM00305">
    <property type="entry name" value="HintC"/>
    <property type="match status" value="1"/>
</dbReference>
<keyword evidence="4" id="KW-0068">Autocatalytic cleavage</keyword>
<dbReference type="SUPFAM" id="SSF51294">
    <property type="entry name" value="Hedgehog/intein (Hint) domain"/>
    <property type="match status" value="1"/>
</dbReference>
<dbReference type="Pfam" id="PF00271">
    <property type="entry name" value="Helicase_C"/>
    <property type="match status" value="1"/>
</dbReference>
<keyword evidence="1" id="KW-0547">Nucleotide-binding</keyword>
<dbReference type="GO" id="GO:0003677">
    <property type="term" value="F:DNA binding"/>
    <property type="evidence" value="ECO:0007669"/>
    <property type="project" value="InterPro"/>
</dbReference>
<dbReference type="GO" id="GO:0005524">
    <property type="term" value="F:ATP binding"/>
    <property type="evidence" value="ECO:0007669"/>
    <property type="project" value="UniProtKB-KW"/>
</dbReference>
<dbReference type="InterPro" id="IPR050615">
    <property type="entry name" value="ATP-dep_DNA_Helicase"/>
</dbReference>
<dbReference type="PROSITE" id="PS50817">
    <property type="entry name" value="INTEIN_N_TER"/>
    <property type="match status" value="1"/>
</dbReference>
<evidence type="ECO:0000256" key="4">
    <source>
        <dbReference type="ARBA" id="ARBA00022813"/>
    </source>
</evidence>
<evidence type="ECO:0000256" key="7">
    <source>
        <dbReference type="SAM" id="Coils"/>
    </source>
</evidence>
<protein>
    <recommendedName>
        <fullName evidence="8">Helicase ATP-binding domain-containing protein</fullName>
    </recommendedName>
</protein>
<dbReference type="Pfam" id="PF04851">
    <property type="entry name" value="ResIII"/>
    <property type="match status" value="1"/>
</dbReference>
<dbReference type="PROSITE" id="PS51192">
    <property type="entry name" value="HELICASE_ATP_BIND_1"/>
    <property type="match status" value="1"/>
</dbReference>
<evidence type="ECO:0000256" key="6">
    <source>
        <dbReference type="ARBA" id="ARBA00023000"/>
    </source>
</evidence>
<organism evidence="9">
    <name type="scientific">viral metagenome</name>
    <dbReference type="NCBI Taxonomy" id="1070528"/>
    <lineage>
        <taxon>unclassified sequences</taxon>
        <taxon>metagenomes</taxon>
        <taxon>organismal metagenomes</taxon>
    </lineage>
</organism>
<feature type="coiled-coil region" evidence="7">
    <location>
        <begin position="700"/>
        <end position="727"/>
    </location>
</feature>
<dbReference type="PANTHER" id="PTHR11274:SF0">
    <property type="entry name" value="GENERAL TRANSCRIPTION AND DNA REPAIR FACTOR IIH HELICASE SUBUNIT XPB"/>
    <property type="match status" value="1"/>
</dbReference>